<protein>
    <recommendedName>
        <fullName evidence="2">Nucleoid-associated protein E2488_03880</fullName>
    </recommendedName>
</protein>
<dbReference type="SUPFAM" id="SSF82607">
    <property type="entry name" value="YbaB-like"/>
    <property type="match status" value="1"/>
</dbReference>
<evidence type="ECO:0000313" key="4">
    <source>
        <dbReference type="EMBL" id="TEW77000.1"/>
    </source>
</evidence>
<dbReference type="GO" id="GO:0043590">
    <property type="term" value="C:bacterial nucleoid"/>
    <property type="evidence" value="ECO:0007669"/>
    <property type="project" value="UniProtKB-UniRule"/>
</dbReference>
<comment type="subcellular location">
    <subcellularLocation>
        <location evidence="2">Cytoplasm</location>
        <location evidence="2">Nucleoid</location>
    </subcellularLocation>
</comment>
<comment type="caution">
    <text evidence="4">The sequence shown here is derived from an EMBL/GenBank/DDBJ whole genome shotgun (WGS) entry which is preliminary data.</text>
</comment>
<sequence>MFGNLSNMMGKLKEAQEKIEATKERLNTIFIDGEAGNGKVKVTVTANRLVKNISISDELTDKEEIEDYLLLALNKALEKAHSISETELAAAAKDGMPNIPGMDMFK</sequence>
<keyword evidence="1 2" id="KW-0238">DNA-binding</keyword>
<dbReference type="EMBL" id="SNQI01000001">
    <property type="protein sequence ID" value="TEW77000.1"/>
    <property type="molecule type" value="Genomic_DNA"/>
</dbReference>
<keyword evidence="3" id="KW-0175">Coiled coil</keyword>
<dbReference type="PIRSF" id="PIRSF004555">
    <property type="entry name" value="UCP004555"/>
    <property type="match status" value="1"/>
</dbReference>
<dbReference type="GO" id="GO:0005829">
    <property type="term" value="C:cytosol"/>
    <property type="evidence" value="ECO:0007669"/>
    <property type="project" value="TreeGrafter"/>
</dbReference>
<dbReference type="AlphaFoldDB" id="A0A4Y8AWV3"/>
<evidence type="ECO:0000256" key="3">
    <source>
        <dbReference type="SAM" id="Coils"/>
    </source>
</evidence>
<feature type="coiled-coil region" evidence="3">
    <location>
        <begin position="5"/>
        <end position="32"/>
    </location>
</feature>
<evidence type="ECO:0000256" key="1">
    <source>
        <dbReference type="ARBA" id="ARBA00023125"/>
    </source>
</evidence>
<comment type="similarity">
    <text evidence="2">Belongs to the YbaB/EbfC family.</text>
</comment>
<dbReference type="PANTHER" id="PTHR33449:SF1">
    <property type="entry name" value="NUCLEOID-ASSOCIATED PROTEIN YBAB"/>
    <property type="match status" value="1"/>
</dbReference>
<keyword evidence="2" id="KW-0963">Cytoplasm</keyword>
<dbReference type="InterPro" id="IPR036894">
    <property type="entry name" value="YbaB-like_sf"/>
</dbReference>
<dbReference type="InterPro" id="IPR004401">
    <property type="entry name" value="YbaB/EbfC"/>
</dbReference>
<name>A0A4Y8AWV3_9FLAO</name>
<dbReference type="Pfam" id="PF02575">
    <property type="entry name" value="YbaB_DNA_bd"/>
    <property type="match status" value="1"/>
</dbReference>
<evidence type="ECO:0000256" key="2">
    <source>
        <dbReference type="HAMAP-Rule" id="MF_00274"/>
    </source>
</evidence>
<dbReference type="HAMAP" id="MF_00274">
    <property type="entry name" value="DNA_YbaB_EbfC"/>
    <property type="match status" value="1"/>
</dbReference>
<keyword evidence="5" id="KW-1185">Reference proteome</keyword>
<gene>
    <name evidence="4" type="ORF">E2488_03880</name>
</gene>
<accession>A0A4Y8AWV3</accession>
<dbReference type="NCBIfam" id="TIGR00103">
    <property type="entry name" value="DNA_YbaB_EbfC"/>
    <property type="match status" value="1"/>
</dbReference>
<proteinExistence type="inferred from homology"/>
<organism evidence="4 5">
    <name type="scientific">Gramella jeungdoensis</name>
    <dbReference type="NCBI Taxonomy" id="708091"/>
    <lineage>
        <taxon>Bacteria</taxon>
        <taxon>Pseudomonadati</taxon>
        <taxon>Bacteroidota</taxon>
        <taxon>Flavobacteriia</taxon>
        <taxon>Flavobacteriales</taxon>
        <taxon>Flavobacteriaceae</taxon>
        <taxon>Christiangramia</taxon>
    </lineage>
</organism>
<dbReference type="PANTHER" id="PTHR33449">
    <property type="entry name" value="NUCLEOID-ASSOCIATED PROTEIN YBAB"/>
    <property type="match status" value="1"/>
</dbReference>
<dbReference type="RefSeq" id="WP_134247008.1">
    <property type="nucleotide sequence ID" value="NZ_SNQI01000001.1"/>
</dbReference>
<dbReference type="GO" id="GO:0003677">
    <property type="term" value="F:DNA binding"/>
    <property type="evidence" value="ECO:0007669"/>
    <property type="project" value="UniProtKB-UniRule"/>
</dbReference>
<evidence type="ECO:0000313" key="5">
    <source>
        <dbReference type="Proteomes" id="UP000298517"/>
    </source>
</evidence>
<reference evidence="4 5" key="1">
    <citation type="journal article" date="2011" name="J. Microbiol.">
        <title>Gramella jeungdoensis sp. nov., isolated from a solar saltern in Korea.</title>
        <authorList>
            <person name="Joung Y."/>
            <person name="Kim H."/>
            <person name="Jang T."/>
            <person name="Ahn T.S."/>
            <person name="Joh K."/>
        </authorList>
    </citation>
    <scope>NUCLEOTIDE SEQUENCE [LARGE SCALE GENOMIC DNA]</scope>
    <source>
        <strain evidence="4 5">KCTC 23123</strain>
    </source>
</reference>
<dbReference type="OrthoDB" id="1149219at2"/>
<comment type="subunit">
    <text evidence="2">Homodimer.</text>
</comment>
<dbReference type="Gene3D" id="3.30.1310.10">
    <property type="entry name" value="Nucleoid-associated protein YbaB-like domain"/>
    <property type="match status" value="1"/>
</dbReference>
<dbReference type="Proteomes" id="UP000298517">
    <property type="component" value="Unassembled WGS sequence"/>
</dbReference>
<comment type="function">
    <text evidence="2">Binds to DNA and alters its conformation. May be involved in regulation of gene expression, nucleoid organization and DNA protection.</text>
</comment>